<evidence type="ECO:0000313" key="2">
    <source>
        <dbReference type="EMBL" id="PTA66410.1"/>
    </source>
</evidence>
<evidence type="ECO:0000256" key="1">
    <source>
        <dbReference type="SAM" id="Phobius"/>
    </source>
</evidence>
<dbReference type="Proteomes" id="UP000240317">
    <property type="component" value="Unassembled WGS sequence"/>
</dbReference>
<protein>
    <submittedName>
        <fullName evidence="2">Uncharacterized protein</fullName>
    </submittedName>
</protein>
<organism evidence="2 3">
    <name type="scientific">Deinococcus arcticus</name>
    <dbReference type="NCBI Taxonomy" id="2136176"/>
    <lineage>
        <taxon>Bacteria</taxon>
        <taxon>Thermotogati</taxon>
        <taxon>Deinococcota</taxon>
        <taxon>Deinococci</taxon>
        <taxon>Deinococcales</taxon>
        <taxon>Deinococcaceae</taxon>
        <taxon>Deinococcus</taxon>
    </lineage>
</organism>
<dbReference type="RefSeq" id="WP_107139512.1">
    <property type="nucleotide sequence ID" value="NZ_PYSV01000033.1"/>
</dbReference>
<feature type="transmembrane region" description="Helical" evidence="1">
    <location>
        <begin position="60"/>
        <end position="80"/>
    </location>
</feature>
<feature type="transmembrane region" description="Helical" evidence="1">
    <location>
        <begin position="29"/>
        <end position="48"/>
    </location>
</feature>
<evidence type="ECO:0000313" key="3">
    <source>
        <dbReference type="Proteomes" id="UP000240317"/>
    </source>
</evidence>
<accession>A0A2T3W3D6</accession>
<keyword evidence="1" id="KW-0812">Transmembrane</keyword>
<keyword evidence="3" id="KW-1185">Reference proteome</keyword>
<dbReference type="EMBL" id="PYSV01000033">
    <property type="protein sequence ID" value="PTA66410.1"/>
    <property type="molecule type" value="Genomic_DNA"/>
</dbReference>
<name>A0A2T3W3D6_9DEIO</name>
<keyword evidence="1" id="KW-1133">Transmembrane helix</keyword>
<sequence length="92" mass="9996">MLRLGGLLLLFLGLLLILPALLADFIVNIIILCSLAIPFLALAVLPYFESPDTQAAIYHLRIMLFVSGITSMVAGLALLLSHRAWAPRRTGP</sequence>
<keyword evidence="1" id="KW-0472">Membrane</keyword>
<proteinExistence type="predicted"/>
<comment type="caution">
    <text evidence="2">The sequence shown here is derived from an EMBL/GenBank/DDBJ whole genome shotgun (WGS) entry which is preliminary data.</text>
</comment>
<gene>
    <name evidence="2" type="ORF">C8263_18000</name>
</gene>
<dbReference type="AlphaFoldDB" id="A0A2T3W3D6"/>
<reference evidence="2 3" key="1">
    <citation type="submission" date="2018-03" db="EMBL/GenBank/DDBJ databases">
        <title>Draft genome of Deinococcus sp. OD32.</title>
        <authorList>
            <person name="Wang X.-P."/>
            <person name="Du Z.-J."/>
        </authorList>
    </citation>
    <scope>NUCLEOTIDE SEQUENCE [LARGE SCALE GENOMIC DNA]</scope>
    <source>
        <strain evidence="2 3">OD32</strain>
    </source>
</reference>